<dbReference type="Gene3D" id="2.160.20.10">
    <property type="entry name" value="Single-stranded right-handed beta-helix, Pectin lyase-like"/>
    <property type="match status" value="1"/>
</dbReference>
<accession>A0A0F9CYI1</accession>
<dbReference type="SMART" id="SM00710">
    <property type="entry name" value="PbH1"/>
    <property type="match status" value="4"/>
</dbReference>
<dbReference type="NCBIfam" id="TIGR03804">
    <property type="entry name" value="para_beta_helix"/>
    <property type="match status" value="1"/>
</dbReference>
<dbReference type="SUPFAM" id="SSF51126">
    <property type="entry name" value="Pectin lyase-like"/>
    <property type="match status" value="1"/>
</dbReference>
<gene>
    <name evidence="2" type="ORF">LCGC14_2611200</name>
</gene>
<dbReference type="Pfam" id="PF13229">
    <property type="entry name" value="Beta_helix"/>
    <property type="match status" value="1"/>
</dbReference>
<dbReference type="InterPro" id="IPR022441">
    <property type="entry name" value="Para_beta_helix_rpt-2"/>
</dbReference>
<reference evidence="2" key="1">
    <citation type="journal article" date="2015" name="Nature">
        <title>Complex archaea that bridge the gap between prokaryotes and eukaryotes.</title>
        <authorList>
            <person name="Spang A."/>
            <person name="Saw J.H."/>
            <person name="Jorgensen S.L."/>
            <person name="Zaremba-Niedzwiedzka K."/>
            <person name="Martijn J."/>
            <person name="Lind A.E."/>
            <person name="van Eijk R."/>
            <person name="Schleper C."/>
            <person name="Guy L."/>
            <person name="Ettema T.J."/>
        </authorList>
    </citation>
    <scope>NUCLEOTIDE SEQUENCE</scope>
</reference>
<organism evidence="2">
    <name type="scientific">marine sediment metagenome</name>
    <dbReference type="NCBI Taxonomy" id="412755"/>
    <lineage>
        <taxon>unclassified sequences</taxon>
        <taxon>metagenomes</taxon>
        <taxon>ecological metagenomes</taxon>
    </lineage>
</organism>
<proteinExistence type="predicted"/>
<dbReference type="AlphaFoldDB" id="A0A0F9CYI1"/>
<comment type="caution">
    <text evidence="2">The sequence shown here is derived from an EMBL/GenBank/DDBJ whole genome shotgun (WGS) entry which is preliminary data.</text>
</comment>
<dbReference type="InterPro" id="IPR039448">
    <property type="entry name" value="Beta_helix"/>
</dbReference>
<dbReference type="InterPro" id="IPR011050">
    <property type="entry name" value="Pectin_lyase_fold/virulence"/>
</dbReference>
<feature type="domain" description="Right handed beta helix" evidence="1">
    <location>
        <begin position="149"/>
        <end position="255"/>
    </location>
</feature>
<name>A0A0F9CYI1_9ZZZZ</name>
<evidence type="ECO:0000313" key="2">
    <source>
        <dbReference type="EMBL" id="KKL04923.1"/>
    </source>
</evidence>
<protein>
    <recommendedName>
        <fullName evidence="1">Right handed beta helix domain-containing protein</fullName>
    </recommendedName>
</protein>
<evidence type="ECO:0000259" key="1">
    <source>
        <dbReference type="Pfam" id="PF13229"/>
    </source>
</evidence>
<dbReference type="InterPro" id="IPR012334">
    <property type="entry name" value="Pectin_lyas_fold"/>
</dbReference>
<dbReference type="EMBL" id="LAZR01044332">
    <property type="protein sequence ID" value="KKL04923.1"/>
    <property type="molecule type" value="Genomic_DNA"/>
</dbReference>
<sequence length="285" mass="32527">MDVDTGLLLQMHRKKKYGEVMIAKKVLNLKLRPKQEEIIREFFAKGKEGKPKYEEFLLVCGKKGGKTFLTATINLIIIYKLIIGEDFFKRFNIIPQDVYLLNTCAGKEQSIKVYLNQVKGVLSLSPFLQQFLDRNPTVDEVKFKIPKYDNNLILNNDLGGNFNSIYMDSSHNNTIMNNSIKDSWLNGIRIDISSTYNKIIKNSIIDTPAMGAPQYGIFLQTGVSNNLIKGNVISDNSIQGLVLNDGCNNNTTMENINILMDEKTEEFKKNYGIEEYDNIERMILD</sequence>
<dbReference type="InterPro" id="IPR006626">
    <property type="entry name" value="PbH1"/>
</dbReference>